<dbReference type="InterPro" id="IPR020568">
    <property type="entry name" value="Ribosomal_Su5_D2-typ_SF"/>
</dbReference>
<dbReference type="Proteomes" id="UP000501602">
    <property type="component" value="Chromosome"/>
</dbReference>
<evidence type="ECO:0000256" key="8">
    <source>
        <dbReference type="ARBA" id="ARBA00022801"/>
    </source>
</evidence>
<evidence type="ECO:0000256" key="11">
    <source>
        <dbReference type="ARBA" id="ARBA00024535"/>
    </source>
</evidence>
<gene>
    <name evidence="12 13" type="primary">lpxC</name>
    <name evidence="13" type="ORF">HER31_17525</name>
</gene>
<comment type="function">
    <text evidence="2 12">Catalyzes the hydrolysis of UDP-3-O-myristoyl-N-acetylglucosamine to form UDP-3-O-myristoylglucosamine and acetate, the committed step in lipid A biosynthesis.</text>
</comment>
<evidence type="ECO:0000256" key="12">
    <source>
        <dbReference type="HAMAP-Rule" id="MF_00388"/>
    </source>
</evidence>
<evidence type="ECO:0000256" key="5">
    <source>
        <dbReference type="ARBA" id="ARBA00022516"/>
    </source>
</evidence>
<keyword evidence="14" id="KW-1185">Reference proteome</keyword>
<dbReference type="Gene3D" id="3.30.230.20">
    <property type="entry name" value="lpxc deacetylase, domain 1"/>
    <property type="match status" value="1"/>
</dbReference>
<comment type="pathway">
    <text evidence="3 12">Glycolipid biosynthesis; lipid IV(A) biosynthesis; lipid IV(A) from (3R)-3-hydroxytetradecanoyl-[acyl-carrier-protein] and UDP-N-acetyl-alpha-D-glucosamine: step 2/6.</text>
</comment>
<comment type="cofactor">
    <cofactor evidence="1 12">
        <name>Zn(2+)</name>
        <dbReference type="ChEBI" id="CHEBI:29105"/>
    </cofactor>
</comment>
<dbReference type="EC" id="3.5.1.108" evidence="4 12"/>
<dbReference type="KEGG" id="fes:HER31_17525"/>
<comment type="similarity">
    <text evidence="12">Belongs to the LpxC family.</text>
</comment>
<proteinExistence type="inferred from homology"/>
<comment type="catalytic activity">
    <reaction evidence="11 12">
        <text>a UDP-3-O-[(3R)-3-hydroxyacyl]-N-acetyl-alpha-D-glucosamine + H2O = a UDP-3-O-[(3R)-3-hydroxyacyl]-alpha-D-glucosamine + acetate</text>
        <dbReference type="Rhea" id="RHEA:67816"/>
        <dbReference type="ChEBI" id="CHEBI:15377"/>
        <dbReference type="ChEBI" id="CHEBI:30089"/>
        <dbReference type="ChEBI" id="CHEBI:137740"/>
        <dbReference type="ChEBI" id="CHEBI:173225"/>
        <dbReference type="EC" id="3.5.1.108"/>
    </reaction>
</comment>
<dbReference type="GO" id="GO:0046872">
    <property type="term" value="F:metal ion binding"/>
    <property type="evidence" value="ECO:0007669"/>
    <property type="project" value="UniProtKB-KW"/>
</dbReference>
<keyword evidence="8 12" id="KW-0378">Hydrolase</keyword>
<sequence>MSKQMTLQRPIQSSGVGLHSGNKVTMAIKPAPVNTGIIFRRVDLDPVVELPAHAELVKETTLCTGLSNDQGVKVLTIEHLMAALASLGVDNAYIEVDAPEVPIMDGSATPYLFLLQSAGIAEQSASKKYLRIRKTIRVEDGDKWAEFRPHHGFRLDFSIDFQHPEISRSAQRMVLDFSAENFNRQISRARTFGFMKDIEFLRANNLCLGGSMENAIVLDEYRILNPDGLRDPDEFVKHKILDAVGDLYLAGHAILGEFRAHKSGHALNNMLVRAVLAEAESYELVSFDKPQQVPMDYLAPSLA</sequence>
<dbReference type="HAMAP" id="MF_00388">
    <property type="entry name" value="LpxC"/>
    <property type="match status" value="1"/>
</dbReference>
<dbReference type="GO" id="GO:0009245">
    <property type="term" value="P:lipid A biosynthetic process"/>
    <property type="evidence" value="ECO:0007669"/>
    <property type="project" value="UniProtKB-UniRule"/>
</dbReference>
<dbReference type="PANTHER" id="PTHR33694:SF1">
    <property type="entry name" value="UDP-3-O-ACYL-N-ACETYLGLUCOSAMINE DEACETYLASE 1, MITOCHONDRIAL-RELATED"/>
    <property type="match status" value="1"/>
</dbReference>
<dbReference type="Pfam" id="PF03331">
    <property type="entry name" value="LpxC"/>
    <property type="match status" value="1"/>
</dbReference>
<feature type="binding site" evidence="12">
    <location>
        <position position="242"/>
    </location>
    <ligand>
        <name>Zn(2+)</name>
        <dbReference type="ChEBI" id="CHEBI:29105"/>
    </ligand>
</feature>
<dbReference type="EMBL" id="CP051180">
    <property type="protein sequence ID" value="QIZ78538.1"/>
    <property type="molecule type" value="Genomic_DNA"/>
</dbReference>
<evidence type="ECO:0000256" key="1">
    <source>
        <dbReference type="ARBA" id="ARBA00001947"/>
    </source>
</evidence>
<keyword evidence="6 12" id="KW-0441">Lipid A biosynthesis</keyword>
<reference evidence="13 14" key="1">
    <citation type="submission" date="2020-04" db="EMBL/GenBank/DDBJ databases">
        <title>Ferrimonas sp. S7 isolated from sea water.</title>
        <authorList>
            <person name="Bae S.S."/>
            <person name="Baek K."/>
        </authorList>
    </citation>
    <scope>NUCLEOTIDE SEQUENCE [LARGE SCALE GENOMIC DNA]</scope>
    <source>
        <strain evidence="13 14">S7</strain>
    </source>
</reference>
<dbReference type="SUPFAM" id="SSF54211">
    <property type="entry name" value="Ribosomal protein S5 domain 2-like"/>
    <property type="match status" value="2"/>
</dbReference>
<name>A0A6H1UI86_9GAMM</name>
<dbReference type="Gene3D" id="3.30.1700.10">
    <property type="entry name" value="lpxc deacetylase, domain 2"/>
    <property type="match status" value="1"/>
</dbReference>
<feature type="binding site" evidence="12">
    <location>
        <position position="79"/>
    </location>
    <ligand>
        <name>Zn(2+)</name>
        <dbReference type="ChEBI" id="CHEBI:29105"/>
    </ligand>
</feature>
<dbReference type="RefSeq" id="WP_168662596.1">
    <property type="nucleotide sequence ID" value="NZ_CP051180.1"/>
</dbReference>
<evidence type="ECO:0000256" key="4">
    <source>
        <dbReference type="ARBA" id="ARBA00012745"/>
    </source>
</evidence>
<evidence type="ECO:0000313" key="14">
    <source>
        <dbReference type="Proteomes" id="UP000501602"/>
    </source>
</evidence>
<keyword evidence="5 12" id="KW-0444">Lipid biosynthesis</keyword>
<evidence type="ECO:0000313" key="13">
    <source>
        <dbReference type="EMBL" id="QIZ78538.1"/>
    </source>
</evidence>
<evidence type="ECO:0000256" key="9">
    <source>
        <dbReference type="ARBA" id="ARBA00022833"/>
    </source>
</evidence>
<keyword evidence="10 12" id="KW-0443">Lipid metabolism</keyword>
<dbReference type="UniPathway" id="UPA00359">
    <property type="reaction ID" value="UER00478"/>
</dbReference>
<keyword evidence="7 12" id="KW-0479">Metal-binding</keyword>
<keyword evidence="9 12" id="KW-0862">Zinc</keyword>
<dbReference type="NCBIfam" id="TIGR00325">
    <property type="entry name" value="lpxC"/>
    <property type="match status" value="1"/>
</dbReference>
<dbReference type="InterPro" id="IPR015870">
    <property type="entry name" value="UDP-acyl_N-AcGlcN_deAcase_N"/>
</dbReference>
<dbReference type="InterPro" id="IPR011334">
    <property type="entry name" value="UDP-acyl_GlcNac_deAcase_C"/>
</dbReference>
<accession>A0A6H1UI86</accession>
<evidence type="ECO:0000256" key="3">
    <source>
        <dbReference type="ARBA" id="ARBA00005002"/>
    </source>
</evidence>
<dbReference type="GO" id="GO:0016020">
    <property type="term" value="C:membrane"/>
    <property type="evidence" value="ECO:0007669"/>
    <property type="project" value="GOC"/>
</dbReference>
<dbReference type="AlphaFoldDB" id="A0A6H1UI86"/>
<dbReference type="PANTHER" id="PTHR33694">
    <property type="entry name" value="UDP-3-O-ACYL-N-ACETYLGLUCOSAMINE DEACETYLASE 1, MITOCHONDRIAL-RELATED"/>
    <property type="match status" value="1"/>
</dbReference>
<evidence type="ECO:0000256" key="10">
    <source>
        <dbReference type="ARBA" id="ARBA00023098"/>
    </source>
</evidence>
<evidence type="ECO:0000256" key="6">
    <source>
        <dbReference type="ARBA" id="ARBA00022556"/>
    </source>
</evidence>
<evidence type="ECO:0000256" key="7">
    <source>
        <dbReference type="ARBA" id="ARBA00022723"/>
    </source>
</evidence>
<dbReference type="GO" id="GO:0103117">
    <property type="term" value="F:UDP-3-O-acyl-N-acetylglucosamine deacetylase activity"/>
    <property type="evidence" value="ECO:0007669"/>
    <property type="project" value="UniProtKB-UniRule"/>
</dbReference>
<organism evidence="13 14">
    <name type="scientific">Ferrimonas lipolytica</name>
    <dbReference type="NCBI Taxonomy" id="2724191"/>
    <lineage>
        <taxon>Bacteria</taxon>
        <taxon>Pseudomonadati</taxon>
        <taxon>Pseudomonadota</taxon>
        <taxon>Gammaproteobacteria</taxon>
        <taxon>Alteromonadales</taxon>
        <taxon>Ferrimonadaceae</taxon>
        <taxon>Ferrimonas</taxon>
    </lineage>
</organism>
<feature type="binding site" evidence="12">
    <location>
        <position position="238"/>
    </location>
    <ligand>
        <name>Zn(2+)</name>
        <dbReference type="ChEBI" id="CHEBI:29105"/>
    </ligand>
</feature>
<feature type="active site" description="Proton donor" evidence="12">
    <location>
        <position position="265"/>
    </location>
</feature>
<dbReference type="InterPro" id="IPR004463">
    <property type="entry name" value="UDP-acyl_GlcNac_deAcase"/>
</dbReference>
<protein>
    <recommendedName>
        <fullName evidence="4 12">UDP-3-O-acyl-N-acetylglucosamine deacetylase</fullName>
        <shortName evidence="12">UDP-3-O-acyl-GlcNAc deacetylase</shortName>
        <ecNumber evidence="4 12">3.5.1.108</ecNumber>
    </recommendedName>
    <alternativeName>
        <fullName evidence="12">UDP-3-O-[R-3-hydroxymyristoyl]-N-acetylglucosamine deacetylase</fullName>
    </alternativeName>
</protein>
<evidence type="ECO:0000256" key="2">
    <source>
        <dbReference type="ARBA" id="ARBA00002923"/>
    </source>
</evidence>